<organism evidence="1 2">
    <name type="scientific">Protopolystoma xenopodis</name>
    <dbReference type="NCBI Taxonomy" id="117903"/>
    <lineage>
        <taxon>Eukaryota</taxon>
        <taxon>Metazoa</taxon>
        <taxon>Spiralia</taxon>
        <taxon>Lophotrochozoa</taxon>
        <taxon>Platyhelminthes</taxon>
        <taxon>Monogenea</taxon>
        <taxon>Polyopisthocotylea</taxon>
        <taxon>Polystomatidea</taxon>
        <taxon>Polystomatidae</taxon>
        <taxon>Protopolystoma</taxon>
    </lineage>
</organism>
<gene>
    <name evidence="1" type="ORF">PXEA_LOCUS4783</name>
</gene>
<reference evidence="1" key="1">
    <citation type="submission" date="2018-11" db="EMBL/GenBank/DDBJ databases">
        <authorList>
            <consortium name="Pathogen Informatics"/>
        </authorList>
    </citation>
    <scope>NUCLEOTIDE SEQUENCE</scope>
</reference>
<comment type="caution">
    <text evidence="1">The sequence shown here is derived from an EMBL/GenBank/DDBJ whole genome shotgun (WGS) entry which is preliminary data.</text>
</comment>
<sequence length="177" mass="19732">MSRCGANSGHEENRILSCDFNFTRLYRCPCSQKAVPSRRVIWPGGWYASSNRWVGERQEPAEGKGAKVENFWLQSKGGSSFDCLSAGDDVHTYDFKASLATSVCVHSISEKQRSVPPEENHTVVPTTQNIPRRLELRQLPKCLGDRTNPFVCVHSLHEEPTRRETAGCAYAAGQGTF</sequence>
<dbReference type="Proteomes" id="UP000784294">
    <property type="component" value="Unassembled WGS sequence"/>
</dbReference>
<proteinExistence type="predicted"/>
<accession>A0A3S5A3Z8</accession>
<name>A0A3S5A3Z8_9PLAT</name>
<evidence type="ECO:0000313" key="2">
    <source>
        <dbReference type="Proteomes" id="UP000784294"/>
    </source>
</evidence>
<evidence type="ECO:0000313" key="1">
    <source>
        <dbReference type="EMBL" id="VEL11343.1"/>
    </source>
</evidence>
<dbReference type="EMBL" id="CAAALY010011554">
    <property type="protein sequence ID" value="VEL11343.1"/>
    <property type="molecule type" value="Genomic_DNA"/>
</dbReference>
<protein>
    <submittedName>
        <fullName evidence="1">Uncharacterized protein</fullName>
    </submittedName>
</protein>
<keyword evidence="2" id="KW-1185">Reference proteome</keyword>
<dbReference type="AlphaFoldDB" id="A0A3S5A3Z8"/>